<gene>
    <name evidence="1" type="ORF">N8T08_002928</name>
</gene>
<dbReference type="EMBL" id="JAOPJF010000017">
    <property type="protein sequence ID" value="KAK1146499.1"/>
    <property type="molecule type" value="Genomic_DNA"/>
</dbReference>
<dbReference type="Proteomes" id="UP001177260">
    <property type="component" value="Unassembled WGS sequence"/>
</dbReference>
<keyword evidence="2" id="KW-1185">Reference proteome</keyword>
<protein>
    <submittedName>
        <fullName evidence="1">Uncharacterized protein</fullName>
    </submittedName>
</protein>
<accession>A0ACC3B807</accession>
<evidence type="ECO:0000313" key="1">
    <source>
        <dbReference type="EMBL" id="KAK1146499.1"/>
    </source>
</evidence>
<sequence>MAMDRTSLSLWERAVVLAAQLSAAGTALYSAITGAFRGESGASSYKLHVGNAMVRSLVGRLNSKQLQYVFPPTKSVYERFMESRSLEPESVTLNHGATGHWIGNKNAKNVMIYYHGGGFAIPASLDHFKFYTSIINHVNATSTSSSDDIAIFFIEYTLTPHEIYPTQLRQSISGLHYILTETHRSPANILLGGDSAGGNLALAVLLHLAHPHPNIEPLSPLLDGHPPLAGVFAFAPWVSYSLECATFTENREKDMIPAGVLADWSRGYLGGAGKEGDAWSEPAKAPVEWWRDAREKTDSVLFLAGTDEILFSGIEAFVEKVKTVVPDATFVVGHGETHVAPVYSGAFLSEETQQGKALKSWLAARL</sequence>
<organism evidence="1 2">
    <name type="scientific">Aspergillus melleus</name>
    <dbReference type="NCBI Taxonomy" id="138277"/>
    <lineage>
        <taxon>Eukaryota</taxon>
        <taxon>Fungi</taxon>
        <taxon>Dikarya</taxon>
        <taxon>Ascomycota</taxon>
        <taxon>Pezizomycotina</taxon>
        <taxon>Eurotiomycetes</taxon>
        <taxon>Eurotiomycetidae</taxon>
        <taxon>Eurotiales</taxon>
        <taxon>Aspergillaceae</taxon>
        <taxon>Aspergillus</taxon>
        <taxon>Aspergillus subgen. Circumdati</taxon>
    </lineage>
</organism>
<reference evidence="1 2" key="1">
    <citation type="journal article" date="2023" name="ACS Omega">
        <title>Identification of the Neoaspergillic Acid Biosynthesis Gene Cluster by Establishing an In Vitro CRISPR-Ribonucleoprotein Genetic System in Aspergillus melleus.</title>
        <authorList>
            <person name="Yuan B."/>
            <person name="Grau M.F."/>
            <person name="Murata R.M."/>
            <person name="Torok T."/>
            <person name="Venkateswaran K."/>
            <person name="Stajich J.E."/>
            <person name="Wang C.C.C."/>
        </authorList>
    </citation>
    <scope>NUCLEOTIDE SEQUENCE [LARGE SCALE GENOMIC DNA]</scope>
    <source>
        <strain evidence="1 2">IMV 1140</strain>
    </source>
</reference>
<comment type="caution">
    <text evidence="1">The sequence shown here is derived from an EMBL/GenBank/DDBJ whole genome shotgun (WGS) entry which is preliminary data.</text>
</comment>
<proteinExistence type="predicted"/>
<evidence type="ECO:0000313" key="2">
    <source>
        <dbReference type="Proteomes" id="UP001177260"/>
    </source>
</evidence>
<name>A0ACC3B807_9EURO</name>